<evidence type="ECO:0000256" key="1">
    <source>
        <dbReference type="SAM" id="MobiDB-lite"/>
    </source>
</evidence>
<dbReference type="KEGG" id="tsa:AciPR4_2023"/>
<dbReference type="STRING" id="401053.AciPR4_2023"/>
<dbReference type="Proteomes" id="UP000006844">
    <property type="component" value="Chromosome"/>
</dbReference>
<accession>E8V7B4</accession>
<evidence type="ECO:0000313" key="2">
    <source>
        <dbReference type="EMBL" id="ADV82827.1"/>
    </source>
</evidence>
<dbReference type="AlphaFoldDB" id="E8V7B4"/>
<dbReference type="EMBL" id="CP002467">
    <property type="protein sequence ID" value="ADV82827.1"/>
    <property type="molecule type" value="Genomic_DNA"/>
</dbReference>
<organism evidence="2 3">
    <name type="scientific">Terriglobus saanensis (strain ATCC BAA-1853 / DSM 23119 / SP1PR4)</name>
    <dbReference type="NCBI Taxonomy" id="401053"/>
    <lineage>
        <taxon>Bacteria</taxon>
        <taxon>Pseudomonadati</taxon>
        <taxon>Acidobacteriota</taxon>
        <taxon>Terriglobia</taxon>
        <taxon>Terriglobales</taxon>
        <taxon>Acidobacteriaceae</taxon>
        <taxon>Terriglobus</taxon>
    </lineage>
</organism>
<proteinExistence type="predicted"/>
<dbReference type="HOGENOM" id="CLU_2248799_0_0_0"/>
<feature type="compositionally biased region" description="Polar residues" evidence="1">
    <location>
        <begin position="69"/>
        <end position="79"/>
    </location>
</feature>
<reference evidence="2 3" key="1">
    <citation type="journal article" date="2012" name="Stand. Genomic Sci.">
        <title>Complete genome sequence of Terriglobus saanensis type strain SP1PR4(T), an Acidobacteria from tundra soil.</title>
        <authorList>
            <person name="Rawat S.R."/>
            <person name="Mannisto M.K."/>
            <person name="Starovoytov V."/>
            <person name="Goodwin L."/>
            <person name="Nolan M."/>
            <person name="Hauser L."/>
            <person name="Land M."/>
            <person name="Davenport K.W."/>
            <person name="Woyke T."/>
            <person name="Haggblom M.M."/>
        </authorList>
    </citation>
    <scope>NUCLEOTIDE SEQUENCE</scope>
    <source>
        <strain evidence="3">ATCC BAA-1853 / DSM 23119 / SP1PR4</strain>
    </source>
</reference>
<protein>
    <submittedName>
        <fullName evidence="2">Uncharacterized protein</fullName>
    </submittedName>
</protein>
<name>E8V7B4_TERSS</name>
<keyword evidence="3" id="KW-1185">Reference proteome</keyword>
<sequence length="104" mass="11506">MQILFAIAVLSCSALIWAAISITKHIQRTNRRSRSAHHAPETFVSYAQAGRPQQGPHPREDFASGLASRLSQEQFSPLSTRRPPVSVRPDLNNRKANGTNGFAR</sequence>
<feature type="compositionally biased region" description="Basic residues" evidence="1">
    <location>
        <begin position="27"/>
        <end position="37"/>
    </location>
</feature>
<feature type="region of interest" description="Disordered" evidence="1">
    <location>
        <begin position="27"/>
        <end position="104"/>
    </location>
</feature>
<feature type="compositionally biased region" description="Polar residues" evidence="1">
    <location>
        <begin position="94"/>
        <end position="104"/>
    </location>
</feature>
<gene>
    <name evidence="2" type="ordered locus">AciPR4_2023</name>
</gene>
<evidence type="ECO:0000313" key="3">
    <source>
        <dbReference type="Proteomes" id="UP000006844"/>
    </source>
</evidence>